<keyword evidence="2" id="KW-1185">Reference proteome</keyword>
<dbReference type="EMBL" id="BGPR01000210">
    <property type="protein sequence ID" value="GBM05014.1"/>
    <property type="molecule type" value="Genomic_DNA"/>
</dbReference>
<reference evidence="1 2" key="1">
    <citation type="journal article" date="2019" name="Sci. Rep.">
        <title>Orb-weaving spider Araneus ventricosus genome elucidates the spidroin gene catalogue.</title>
        <authorList>
            <person name="Kono N."/>
            <person name="Nakamura H."/>
            <person name="Ohtoshi R."/>
            <person name="Moran D.A.P."/>
            <person name="Shinohara A."/>
            <person name="Yoshida Y."/>
            <person name="Fujiwara M."/>
            <person name="Mori M."/>
            <person name="Tomita M."/>
            <person name="Arakawa K."/>
        </authorList>
    </citation>
    <scope>NUCLEOTIDE SEQUENCE [LARGE SCALE GENOMIC DNA]</scope>
</reference>
<sequence length="147" mass="17187">MRQIWKSDLVELFDICRQNVMDMTSVSQEDEEFLRSQREDRMSSSMSGVDKILTSTWDQEQLSIRQASISFIATSKSLGHDVSEISVSLATFTKLGRSIKVKWQRKCTRIEREFGRTLLWWACRHHTHELILKGVFEECCGHSIKWS</sequence>
<protein>
    <submittedName>
        <fullName evidence="1">Uncharacterized protein</fullName>
    </submittedName>
</protein>
<accession>A0A4Y2CM65</accession>
<organism evidence="1 2">
    <name type="scientific">Araneus ventricosus</name>
    <name type="common">Orbweaver spider</name>
    <name type="synonym">Epeira ventricosa</name>
    <dbReference type="NCBI Taxonomy" id="182803"/>
    <lineage>
        <taxon>Eukaryota</taxon>
        <taxon>Metazoa</taxon>
        <taxon>Ecdysozoa</taxon>
        <taxon>Arthropoda</taxon>
        <taxon>Chelicerata</taxon>
        <taxon>Arachnida</taxon>
        <taxon>Araneae</taxon>
        <taxon>Araneomorphae</taxon>
        <taxon>Entelegynae</taxon>
        <taxon>Araneoidea</taxon>
        <taxon>Araneidae</taxon>
        <taxon>Araneus</taxon>
    </lineage>
</organism>
<name>A0A4Y2CM65_ARAVE</name>
<evidence type="ECO:0000313" key="2">
    <source>
        <dbReference type="Proteomes" id="UP000499080"/>
    </source>
</evidence>
<evidence type="ECO:0000313" key="1">
    <source>
        <dbReference type="EMBL" id="GBM05014.1"/>
    </source>
</evidence>
<dbReference type="Proteomes" id="UP000499080">
    <property type="component" value="Unassembled WGS sequence"/>
</dbReference>
<proteinExistence type="predicted"/>
<dbReference type="AlphaFoldDB" id="A0A4Y2CM65"/>
<dbReference type="OrthoDB" id="6626714at2759"/>
<comment type="caution">
    <text evidence="1">The sequence shown here is derived from an EMBL/GenBank/DDBJ whole genome shotgun (WGS) entry which is preliminary data.</text>
</comment>
<gene>
    <name evidence="1" type="ORF">AVEN_60213_1</name>
</gene>